<keyword evidence="8" id="KW-1185">Reference proteome</keyword>
<dbReference type="GO" id="GO:0006790">
    <property type="term" value="P:sulfur compound metabolic process"/>
    <property type="evidence" value="ECO:0007669"/>
    <property type="project" value="TreeGrafter"/>
</dbReference>
<feature type="domain" description="TauD/TfdA-like" evidence="6">
    <location>
        <begin position="4"/>
        <end position="269"/>
    </location>
</feature>
<evidence type="ECO:0000313" key="7">
    <source>
        <dbReference type="EMBL" id="GEM74597.1"/>
    </source>
</evidence>
<reference evidence="7 8" key="1">
    <citation type="submission" date="2019-07" db="EMBL/GenBank/DDBJ databases">
        <title>Whole genome shotgun sequence of Vibrio sagamiensis NBRC 104589.</title>
        <authorList>
            <person name="Hosoyama A."/>
            <person name="Uohara A."/>
            <person name="Ohji S."/>
            <person name="Ichikawa N."/>
        </authorList>
    </citation>
    <scope>NUCLEOTIDE SEQUENCE [LARGE SCALE GENOMIC DNA]</scope>
    <source>
        <strain evidence="7 8">NBRC 104589</strain>
    </source>
</reference>
<dbReference type="PANTHER" id="PTHR30468">
    <property type="entry name" value="ALPHA-KETOGLUTARATE-DEPENDENT SULFONATE DIOXYGENASE"/>
    <property type="match status" value="1"/>
</dbReference>
<dbReference type="GO" id="GO:0005737">
    <property type="term" value="C:cytoplasm"/>
    <property type="evidence" value="ECO:0007669"/>
    <property type="project" value="TreeGrafter"/>
</dbReference>
<comment type="similarity">
    <text evidence="1">Belongs to the TfdA dioxygenase family.</text>
</comment>
<keyword evidence="2" id="KW-0479">Metal-binding</keyword>
<evidence type="ECO:0000256" key="4">
    <source>
        <dbReference type="ARBA" id="ARBA00023002"/>
    </source>
</evidence>
<dbReference type="PANTHER" id="PTHR30468:SF1">
    <property type="entry name" value="ALPHA-KETOGLUTARATE-DEPENDENT SULFONATE DIOXYGENASE"/>
    <property type="match status" value="1"/>
</dbReference>
<dbReference type="OrthoDB" id="581608at2"/>
<proteinExistence type="inferred from homology"/>
<dbReference type="GO" id="GO:0046872">
    <property type="term" value="F:metal ion binding"/>
    <property type="evidence" value="ECO:0007669"/>
    <property type="project" value="UniProtKB-KW"/>
</dbReference>
<accession>A0A511QBK4</accession>
<dbReference type="Pfam" id="PF02668">
    <property type="entry name" value="TauD"/>
    <property type="match status" value="1"/>
</dbReference>
<keyword evidence="3 7" id="KW-0223">Dioxygenase</keyword>
<dbReference type="Proteomes" id="UP000321922">
    <property type="component" value="Unassembled WGS sequence"/>
</dbReference>
<dbReference type="InterPro" id="IPR003819">
    <property type="entry name" value="TauD/TfdA-like"/>
</dbReference>
<gene>
    <name evidence="7" type="primary">tauD</name>
    <name evidence="7" type="ORF">VSA01S_07090</name>
</gene>
<organism evidence="7 8">
    <name type="scientific">Vibrio sagamiensis NBRC 104589</name>
    <dbReference type="NCBI Taxonomy" id="1219064"/>
    <lineage>
        <taxon>Bacteria</taxon>
        <taxon>Pseudomonadati</taxon>
        <taxon>Pseudomonadota</taxon>
        <taxon>Gammaproteobacteria</taxon>
        <taxon>Vibrionales</taxon>
        <taxon>Vibrionaceae</taxon>
        <taxon>Vibrio</taxon>
    </lineage>
</organism>
<name>A0A511QBK4_9VIBR</name>
<keyword evidence="5" id="KW-0408">Iron</keyword>
<protein>
    <submittedName>
        <fullName evidence="7">Taurine dioxygenase</fullName>
    </submittedName>
</protein>
<keyword evidence="4" id="KW-0560">Oxidoreductase</keyword>
<evidence type="ECO:0000256" key="3">
    <source>
        <dbReference type="ARBA" id="ARBA00022964"/>
    </source>
</evidence>
<dbReference type="InterPro" id="IPR042098">
    <property type="entry name" value="TauD-like_sf"/>
</dbReference>
<evidence type="ECO:0000313" key="8">
    <source>
        <dbReference type="Proteomes" id="UP000321922"/>
    </source>
</evidence>
<dbReference type="Gene3D" id="3.60.130.10">
    <property type="entry name" value="Clavaminate synthase-like"/>
    <property type="match status" value="1"/>
</dbReference>
<dbReference type="RefSeq" id="WP_039980662.1">
    <property type="nucleotide sequence ID" value="NZ_BAOJ01000038.1"/>
</dbReference>
<dbReference type="AlphaFoldDB" id="A0A511QBK4"/>
<dbReference type="InterPro" id="IPR051323">
    <property type="entry name" value="AtsK-like"/>
</dbReference>
<dbReference type="SUPFAM" id="SSF51197">
    <property type="entry name" value="Clavaminate synthase-like"/>
    <property type="match status" value="1"/>
</dbReference>
<dbReference type="EMBL" id="BJXJ01000005">
    <property type="protein sequence ID" value="GEM74597.1"/>
    <property type="molecule type" value="Genomic_DNA"/>
</dbReference>
<sequence length="273" mass="31329">MLDIRAITPNIGAYVDGIDLTQSSARELDTLYQAFLEYQVIFVDAYSLSSEQHLRLAERFGQLEPPHPFFPNVPDAPQISVIETIPGHAPVESQWHTDLTWRSEPSKGSLLHAQHIPDVGGDTIWCSMTAVFESLDKVTQDKLRKLRAVHSLVDLESESHKNIRYEWQKKLVGIAQANPAVAHPMVQTHPETGKETLYINEQFTRYIEGINRQESQALLNELFARARQPEFQVRYKWKKGALAIWDNRVTQHYAVIDYGDTPRKMHRVTFISK</sequence>
<evidence type="ECO:0000256" key="5">
    <source>
        <dbReference type="ARBA" id="ARBA00023004"/>
    </source>
</evidence>
<evidence type="ECO:0000256" key="2">
    <source>
        <dbReference type="ARBA" id="ARBA00022723"/>
    </source>
</evidence>
<dbReference type="GO" id="GO:0000908">
    <property type="term" value="F:taurine dioxygenase activity"/>
    <property type="evidence" value="ECO:0007669"/>
    <property type="project" value="TreeGrafter"/>
</dbReference>
<comment type="caution">
    <text evidence="7">The sequence shown here is derived from an EMBL/GenBank/DDBJ whole genome shotgun (WGS) entry which is preliminary data.</text>
</comment>
<evidence type="ECO:0000259" key="6">
    <source>
        <dbReference type="Pfam" id="PF02668"/>
    </source>
</evidence>
<evidence type="ECO:0000256" key="1">
    <source>
        <dbReference type="ARBA" id="ARBA00005896"/>
    </source>
</evidence>